<sequence length="51" mass="5676">MALAESGGLGTWDLVPTITASCYNSPKQPRPSFRILIMYWYGVLIKSSLLE</sequence>
<protein>
    <submittedName>
        <fullName evidence="1">Uncharacterized protein</fullName>
    </submittedName>
</protein>
<evidence type="ECO:0000313" key="1">
    <source>
        <dbReference type="EMBL" id="MBX72350.1"/>
    </source>
</evidence>
<organism evidence="1">
    <name type="scientific">Rhizophora mucronata</name>
    <name type="common">Asiatic mangrove</name>
    <dbReference type="NCBI Taxonomy" id="61149"/>
    <lineage>
        <taxon>Eukaryota</taxon>
        <taxon>Viridiplantae</taxon>
        <taxon>Streptophyta</taxon>
        <taxon>Embryophyta</taxon>
        <taxon>Tracheophyta</taxon>
        <taxon>Spermatophyta</taxon>
        <taxon>Magnoliopsida</taxon>
        <taxon>eudicotyledons</taxon>
        <taxon>Gunneridae</taxon>
        <taxon>Pentapetalae</taxon>
        <taxon>rosids</taxon>
        <taxon>fabids</taxon>
        <taxon>Malpighiales</taxon>
        <taxon>Rhizophoraceae</taxon>
        <taxon>Rhizophora</taxon>
    </lineage>
</organism>
<reference evidence="1" key="1">
    <citation type="submission" date="2018-02" db="EMBL/GenBank/DDBJ databases">
        <title>Rhizophora mucronata_Transcriptome.</title>
        <authorList>
            <person name="Meera S.P."/>
            <person name="Sreeshan A."/>
            <person name="Augustine A."/>
        </authorList>
    </citation>
    <scope>NUCLEOTIDE SEQUENCE</scope>
    <source>
        <tissue evidence="1">Leaf</tissue>
    </source>
</reference>
<proteinExistence type="predicted"/>
<name>A0A2P2QZE1_RHIMU</name>
<dbReference type="AlphaFoldDB" id="A0A2P2QZE1"/>
<dbReference type="EMBL" id="GGEC01091866">
    <property type="protein sequence ID" value="MBX72350.1"/>
    <property type="molecule type" value="Transcribed_RNA"/>
</dbReference>
<accession>A0A2P2QZE1</accession>